<gene>
    <name evidence="3" type="ORF">KCMC57_48550</name>
</gene>
<name>A0AB33K7M4_9ACTN</name>
<evidence type="ECO:0000313" key="3">
    <source>
        <dbReference type="EMBL" id="BFP48487.1"/>
    </source>
</evidence>
<evidence type="ECO:0000259" key="1">
    <source>
        <dbReference type="Pfam" id="PF18367"/>
    </source>
</evidence>
<dbReference type="Pfam" id="PF21531">
    <property type="entry name" value="Rv2175c_wHTH"/>
    <property type="match status" value="1"/>
</dbReference>
<dbReference type="InterPro" id="IPR041098">
    <property type="entry name" value="Rv2175c_C"/>
</dbReference>
<dbReference type="GO" id="GO:0003677">
    <property type="term" value="F:DNA binding"/>
    <property type="evidence" value="ECO:0007669"/>
    <property type="project" value="UniProtKB-KW"/>
</dbReference>
<reference evidence="3" key="1">
    <citation type="submission" date="2024-07" db="EMBL/GenBank/DDBJ databases">
        <title>Complete genome sequences of cellulolytic bacteria, Kitasatospora sp. CMC57 and Streptomyces sp. CMC78, isolated from Japanese agricultural soil.</title>
        <authorList>
            <person name="Hashimoto T."/>
            <person name="Ito M."/>
            <person name="Iwamoto M."/>
            <person name="Fukahori D."/>
            <person name="Shoda T."/>
            <person name="Sakoda M."/>
            <person name="Morohoshi T."/>
            <person name="Mitsuboshi M."/>
            <person name="Nishizawa T."/>
        </authorList>
    </citation>
    <scope>NUCLEOTIDE SEQUENCE</scope>
    <source>
        <strain evidence="3">CMC57</strain>
    </source>
</reference>
<feature type="domain" description="DNA-binding protein Rv2175c wHTH" evidence="2">
    <location>
        <begin position="16"/>
        <end position="60"/>
    </location>
</feature>
<organism evidence="3">
    <name type="scientific">Kitasatospora sp. CMC57</name>
    <dbReference type="NCBI Taxonomy" id="3231513"/>
    <lineage>
        <taxon>Bacteria</taxon>
        <taxon>Bacillati</taxon>
        <taxon>Actinomycetota</taxon>
        <taxon>Actinomycetes</taxon>
        <taxon>Kitasatosporales</taxon>
        <taxon>Streptomycetaceae</taxon>
        <taxon>Kitasatospora</taxon>
    </lineage>
</organism>
<evidence type="ECO:0000259" key="2">
    <source>
        <dbReference type="Pfam" id="PF21531"/>
    </source>
</evidence>
<dbReference type="Pfam" id="PF18367">
    <property type="entry name" value="Rv2175c_C"/>
    <property type="match status" value="1"/>
</dbReference>
<protein>
    <submittedName>
        <fullName evidence="3">Rv2175c family DNA-binding protein</fullName>
    </submittedName>
</protein>
<sequence length="122" mass="13541">MSEMTTSKIESLVPAWMYLPDISEQWGVPVTEVRDLVKSGKLIAVRRGPNKSLQVPAAFIDGPGLVKHLSGTLTLLRDAKFTDEEILEWLFTEQPSLPGSPIEALVENRGTEVKRRAQAELI</sequence>
<dbReference type="AlphaFoldDB" id="A0AB33K7M4"/>
<accession>A0AB33K7M4</accession>
<keyword evidence="3" id="KW-0238">DNA-binding</keyword>
<feature type="domain" description="Rv2175c C-terminal" evidence="1">
    <location>
        <begin position="66"/>
        <end position="119"/>
    </location>
</feature>
<dbReference type="EMBL" id="AP035881">
    <property type="protein sequence ID" value="BFP48487.1"/>
    <property type="molecule type" value="Genomic_DNA"/>
</dbReference>
<proteinExistence type="predicted"/>
<dbReference type="InterPro" id="IPR048576">
    <property type="entry name" value="Rv2175c_wHTH"/>
</dbReference>